<proteinExistence type="inferred from homology"/>
<protein>
    <submittedName>
        <fullName evidence="7">Transmembrane protein 9</fullName>
    </submittedName>
</protein>
<dbReference type="PANTHER" id="PTHR13064:SF6">
    <property type="entry name" value="TRANSMEMBRANE PROTEIN 9"/>
    <property type="match status" value="1"/>
</dbReference>
<evidence type="ECO:0000256" key="4">
    <source>
        <dbReference type="ARBA" id="ARBA00022989"/>
    </source>
</evidence>
<evidence type="ECO:0000256" key="6">
    <source>
        <dbReference type="SAM" id="Phobius"/>
    </source>
</evidence>
<organism evidence="7">
    <name type="scientific">Aceria tosichella</name>
    <name type="common">wheat curl mite</name>
    <dbReference type="NCBI Taxonomy" id="561515"/>
    <lineage>
        <taxon>Eukaryota</taxon>
        <taxon>Metazoa</taxon>
        <taxon>Ecdysozoa</taxon>
        <taxon>Arthropoda</taxon>
        <taxon>Chelicerata</taxon>
        <taxon>Arachnida</taxon>
        <taxon>Acari</taxon>
        <taxon>Acariformes</taxon>
        <taxon>Trombidiformes</taxon>
        <taxon>Prostigmata</taxon>
        <taxon>Eupodina</taxon>
        <taxon>Eriophyoidea</taxon>
        <taxon>Eriophyidae</taxon>
        <taxon>Eriophyinae</taxon>
        <taxon>Aceriini</taxon>
        <taxon>Aceria</taxon>
    </lineage>
</organism>
<reference evidence="7" key="1">
    <citation type="submission" date="2018-10" db="EMBL/GenBank/DDBJ databases">
        <title>Transcriptome assembly of Aceria tosichella (Wheat curl mite) Type 2.</title>
        <authorList>
            <person name="Scully E.D."/>
            <person name="Geib S.M."/>
            <person name="Palmer N.A."/>
            <person name="Gupta A.K."/>
            <person name="Sarath G."/>
            <person name="Tatineni S."/>
        </authorList>
    </citation>
    <scope>NUCLEOTIDE SEQUENCE</scope>
    <source>
        <strain evidence="7">LincolnNE</strain>
    </source>
</reference>
<evidence type="ECO:0000256" key="5">
    <source>
        <dbReference type="ARBA" id="ARBA00023136"/>
    </source>
</evidence>
<dbReference type="EMBL" id="GGYP01000468">
    <property type="protein sequence ID" value="MDE45239.1"/>
    <property type="molecule type" value="Transcribed_RNA"/>
</dbReference>
<accession>A0A6G1S4F3</accession>
<evidence type="ECO:0000256" key="3">
    <source>
        <dbReference type="ARBA" id="ARBA00022692"/>
    </source>
</evidence>
<comment type="subcellular location">
    <subcellularLocation>
        <location evidence="1">Membrane</location>
    </subcellularLocation>
</comment>
<gene>
    <name evidence="7" type="primary">TMEM9</name>
    <name evidence="7" type="ORF">g.19714</name>
</gene>
<dbReference type="GO" id="GO:0005765">
    <property type="term" value="C:lysosomal membrane"/>
    <property type="evidence" value="ECO:0007669"/>
    <property type="project" value="InterPro"/>
</dbReference>
<dbReference type="Pfam" id="PF05434">
    <property type="entry name" value="Tmemb_9"/>
    <property type="match status" value="1"/>
</dbReference>
<keyword evidence="5 6" id="KW-0472">Membrane</keyword>
<keyword evidence="3 6" id="KW-0812">Transmembrane</keyword>
<comment type="similarity">
    <text evidence="2">Belongs to the TMEM9 family.</text>
</comment>
<evidence type="ECO:0000256" key="2">
    <source>
        <dbReference type="ARBA" id="ARBA00007264"/>
    </source>
</evidence>
<keyword evidence="4 6" id="KW-1133">Transmembrane helix</keyword>
<evidence type="ECO:0000313" key="7">
    <source>
        <dbReference type="EMBL" id="MDE45239.1"/>
    </source>
</evidence>
<feature type="transmembrane region" description="Helical" evidence="6">
    <location>
        <begin position="33"/>
        <end position="54"/>
    </location>
</feature>
<dbReference type="InterPro" id="IPR008853">
    <property type="entry name" value="TMEM9/TMEM9B"/>
</dbReference>
<feature type="transmembrane region" description="Helical" evidence="6">
    <location>
        <begin position="177"/>
        <end position="197"/>
    </location>
</feature>
<sequence length="223" mass="25464">MNSSIQTNDDEHELFLRSDYVKSSPHQSNEAPISPYSVLVSFIIIFVILAVTIVPKIIPKSQLFDEDFVDDDSSDSSTTSKIAQLSYQSVHLDVRCKCICPPLLIQPKSDNSTTTTNNSDKRRLYIGNTSPDQCNCINIVQPHFKEEESSKLSLKEFCARCECRYQSRNTATIKRNIVFFIAVLIGLSLYLMAQYILKHLRLTRRSLPPNLRWLSHQMSESDL</sequence>
<dbReference type="AlphaFoldDB" id="A0A6G1S4F3"/>
<evidence type="ECO:0000256" key="1">
    <source>
        <dbReference type="ARBA" id="ARBA00004370"/>
    </source>
</evidence>
<name>A0A6G1S4F3_9ACAR</name>
<dbReference type="PANTHER" id="PTHR13064">
    <property type="entry name" value="TRANSMEMBRANE PROTEIN 9 FAMILY MEMBER"/>
    <property type="match status" value="1"/>
</dbReference>